<evidence type="ECO:0000259" key="8">
    <source>
        <dbReference type="Pfam" id="PF00350"/>
    </source>
</evidence>
<dbReference type="GO" id="GO:0003924">
    <property type="term" value="F:GTPase activity"/>
    <property type="evidence" value="ECO:0007669"/>
    <property type="project" value="InterPro"/>
</dbReference>
<keyword evidence="7" id="KW-0812">Transmembrane</keyword>
<dbReference type="InterPro" id="IPR045063">
    <property type="entry name" value="Dynamin_N"/>
</dbReference>
<dbReference type="Pfam" id="PF00350">
    <property type="entry name" value="Dynamin_N"/>
    <property type="match status" value="1"/>
</dbReference>
<dbReference type="GO" id="GO:0005525">
    <property type="term" value="F:GTP binding"/>
    <property type="evidence" value="ECO:0007669"/>
    <property type="project" value="UniProtKB-KW"/>
</dbReference>
<evidence type="ECO:0000256" key="7">
    <source>
        <dbReference type="SAM" id="Phobius"/>
    </source>
</evidence>
<evidence type="ECO:0000256" key="1">
    <source>
        <dbReference type="ARBA" id="ARBA00004370"/>
    </source>
</evidence>
<evidence type="ECO:0000256" key="3">
    <source>
        <dbReference type="ARBA" id="ARBA00022801"/>
    </source>
</evidence>
<evidence type="ECO:0000313" key="9">
    <source>
        <dbReference type="EMBL" id="QKI89825.1"/>
    </source>
</evidence>
<dbReference type="Proteomes" id="UP000504724">
    <property type="component" value="Chromosome"/>
</dbReference>
<feature type="domain" description="Dynamin N-terminal" evidence="8">
    <location>
        <begin position="57"/>
        <end position="223"/>
    </location>
</feature>
<evidence type="ECO:0000256" key="5">
    <source>
        <dbReference type="ARBA" id="ARBA00023136"/>
    </source>
</evidence>
<keyword evidence="2" id="KW-0547">Nucleotide-binding</keyword>
<name>A0A7D4T1U6_9GAMM</name>
<feature type="compositionally biased region" description="Polar residues" evidence="6">
    <location>
        <begin position="462"/>
        <end position="475"/>
    </location>
</feature>
<feature type="transmembrane region" description="Helical" evidence="7">
    <location>
        <begin position="332"/>
        <end position="355"/>
    </location>
</feature>
<dbReference type="GO" id="GO:0008053">
    <property type="term" value="P:mitochondrial fusion"/>
    <property type="evidence" value="ECO:0007669"/>
    <property type="project" value="TreeGrafter"/>
</dbReference>
<evidence type="ECO:0000256" key="6">
    <source>
        <dbReference type="SAM" id="MobiDB-lite"/>
    </source>
</evidence>
<dbReference type="KEGG" id="txa:HQN79_09695"/>
<accession>A0A7D4T1U6</accession>
<dbReference type="EMBL" id="CP054020">
    <property type="protein sequence ID" value="QKI89825.1"/>
    <property type="molecule type" value="Genomic_DNA"/>
</dbReference>
<dbReference type="RefSeq" id="WP_173285996.1">
    <property type="nucleotide sequence ID" value="NZ_CP054020.1"/>
</dbReference>
<dbReference type="SUPFAM" id="SSF52540">
    <property type="entry name" value="P-loop containing nucleoside triphosphate hydrolases"/>
    <property type="match status" value="1"/>
</dbReference>
<feature type="region of interest" description="Disordered" evidence="6">
    <location>
        <begin position="462"/>
        <end position="510"/>
    </location>
</feature>
<protein>
    <submittedName>
        <fullName evidence="9">Dynamin family protein</fullName>
    </submittedName>
</protein>
<sequence length="510" mass="57456">MTPKERYQKLEQLLSLENPVLLEIIQSYKNLDKVGYKTGLLARTESYAEHISWWPLISVLGTFSAGKSSFINQYVGKKLQTTGNQAVDDKFTVICHGNSDEITTLPGLALDSDPRFPFYGMSDQIDQVEFGEGSRIDSYLQLKTTKADALRGKILIDSPGFDADSQRDATLRLTNHIIDLSDLVLVFFDARHPEPGAMRDTLEHLVASTRTRHDADKVLYILNQIDTAAKDDNLEEIIGSWQRALSSKGLIGGNFFAIYNEEAAEAISDPAVKERFQRRRDKDIQKIVQRMDKVSIERSYRIARALENVAHEITQTQIPRLQQELAKWRKRVLLADAGAFTGIFVLLIFILSSFGALDTPFSEWSIVTAIGESSIFAGLLFVAILMAGFSLHQFIRLKLSQWQQKTLRQQDESRLANALAHSTRFWRGLFNENPRGWNRGTQKLLGKIGQASKKAIQKLNDQFTNPSGQENNSPKSAGVDKEMRHEAVDGMTKSELNADSESQSERTEEK</sequence>
<proteinExistence type="predicted"/>
<dbReference type="InterPro" id="IPR027094">
    <property type="entry name" value="Mitofusin_fam"/>
</dbReference>
<organism evidence="9 10">
    <name type="scientific">Thiomicrorhabdus xiamenensis</name>
    <dbReference type="NCBI Taxonomy" id="2739063"/>
    <lineage>
        <taxon>Bacteria</taxon>
        <taxon>Pseudomonadati</taxon>
        <taxon>Pseudomonadota</taxon>
        <taxon>Gammaproteobacteria</taxon>
        <taxon>Thiotrichales</taxon>
        <taxon>Piscirickettsiaceae</taxon>
        <taxon>Thiomicrorhabdus</taxon>
    </lineage>
</organism>
<keyword evidence="4" id="KW-0342">GTP-binding</keyword>
<dbReference type="AlphaFoldDB" id="A0A7D4T1U6"/>
<evidence type="ECO:0000256" key="4">
    <source>
        <dbReference type="ARBA" id="ARBA00023134"/>
    </source>
</evidence>
<feature type="transmembrane region" description="Helical" evidence="7">
    <location>
        <begin position="375"/>
        <end position="395"/>
    </location>
</feature>
<keyword evidence="10" id="KW-1185">Reference proteome</keyword>
<evidence type="ECO:0000313" key="10">
    <source>
        <dbReference type="Proteomes" id="UP000504724"/>
    </source>
</evidence>
<dbReference type="PANTHER" id="PTHR10465">
    <property type="entry name" value="TRANSMEMBRANE GTPASE FZO1"/>
    <property type="match status" value="1"/>
</dbReference>
<dbReference type="GO" id="GO:0016020">
    <property type="term" value="C:membrane"/>
    <property type="evidence" value="ECO:0007669"/>
    <property type="project" value="UniProtKB-SubCell"/>
</dbReference>
<keyword evidence="3" id="KW-0378">Hydrolase</keyword>
<dbReference type="Gene3D" id="3.40.50.300">
    <property type="entry name" value="P-loop containing nucleotide triphosphate hydrolases"/>
    <property type="match status" value="1"/>
</dbReference>
<feature type="compositionally biased region" description="Basic and acidic residues" evidence="6">
    <location>
        <begin position="478"/>
        <end position="488"/>
    </location>
</feature>
<dbReference type="PANTHER" id="PTHR10465:SF0">
    <property type="entry name" value="SARCALUMENIN"/>
    <property type="match status" value="1"/>
</dbReference>
<dbReference type="InterPro" id="IPR027417">
    <property type="entry name" value="P-loop_NTPase"/>
</dbReference>
<reference evidence="9 10" key="1">
    <citation type="submission" date="2020-05" db="EMBL/GenBank/DDBJ databases">
        <title>Thiomicrorhabdus sediminis sp.nov. and Thiomicrorhabdus xiamenensis sp.nov., novel sulfur-oxidizing bacteria isolated from coastal sediment.</title>
        <authorList>
            <person name="Liu X."/>
        </authorList>
    </citation>
    <scope>NUCLEOTIDE SEQUENCE [LARGE SCALE GENOMIC DNA]</scope>
    <source>
        <strain evidence="9 10">G2</strain>
    </source>
</reference>
<comment type="subcellular location">
    <subcellularLocation>
        <location evidence="1">Membrane</location>
    </subcellularLocation>
</comment>
<keyword evidence="7" id="KW-1133">Transmembrane helix</keyword>
<evidence type="ECO:0000256" key="2">
    <source>
        <dbReference type="ARBA" id="ARBA00022741"/>
    </source>
</evidence>
<keyword evidence="5 7" id="KW-0472">Membrane</keyword>
<gene>
    <name evidence="9" type="ORF">HQN79_09695</name>
</gene>